<proteinExistence type="predicted"/>
<evidence type="ECO:0000313" key="1">
    <source>
        <dbReference type="EMBL" id="MDT0330845.1"/>
    </source>
</evidence>
<organism evidence="1 2">
    <name type="scientific">Nocardiopsis lambiniae</name>
    <dbReference type="NCBI Taxonomy" id="3075539"/>
    <lineage>
        <taxon>Bacteria</taxon>
        <taxon>Bacillati</taxon>
        <taxon>Actinomycetota</taxon>
        <taxon>Actinomycetes</taxon>
        <taxon>Streptosporangiales</taxon>
        <taxon>Nocardiopsidaceae</taxon>
        <taxon>Nocardiopsis</taxon>
    </lineage>
</organism>
<keyword evidence="2" id="KW-1185">Reference proteome</keyword>
<evidence type="ECO:0008006" key="3">
    <source>
        <dbReference type="Google" id="ProtNLM"/>
    </source>
</evidence>
<dbReference type="RefSeq" id="WP_311513432.1">
    <property type="nucleotide sequence ID" value="NZ_JAVREP010000016.1"/>
</dbReference>
<dbReference type="Proteomes" id="UP001183390">
    <property type="component" value="Unassembled WGS sequence"/>
</dbReference>
<name>A0ABU2MFJ2_9ACTN</name>
<evidence type="ECO:0000313" key="2">
    <source>
        <dbReference type="Proteomes" id="UP001183390"/>
    </source>
</evidence>
<comment type="caution">
    <text evidence="1">The sequence shown here is derived from an EMBL/GenBank/DDBJ whole genome shotgun (WGS) entry which is preliminary data.</text>
</comment>
<dbReference type="EMBL" id="JAVREP010000016">
    <property type="protein sequence ID" value="MDT0330845.1"/>
    <property type="molecule type" value="Genomic_DNA"/>
</dbReference>
<protein>
    <recommendedName>
        <fullName evidence="3">CopG family transcriptional regulator</fullName>
    </recommendedName>
</protein>
<reference evidence="2" key="1">
    <citation type="submission" date="2023-07" db="EMBL/GenBank/DDBJ databases">
        <title>30 novel species of actinomycetes from the DSMZ collection.</title>
        <authorList>
            <person name="Nouioui I."/>
        </authorList>
    </citation>
    <scope>NUCLEOTIDE SEQUENCE [LARGE SCALE GENOMIC DNA]</scope>
    <source>
        <strain evidence="2">DSM 44743</strain>
    </source>
</reference>
<accession>A0ABU2MFJ2</accession>
<gene>
    <name evidence="1" type="ORF">RM479_20695</name>
</gene>
<sequence>MKVEPMESGDTERIARLRRALASSHAAPGDVPRLLRLDALLDAFEEVLPEGRTAEDRGGRARKVSVSMPEELTTAVQRRVGRGEFSRYVTEAVARRLEADLLAELVALLEEEHGPVDEAALAEAEALWPDAD</sequence>